<dbReference type="GO" id="GO:0006879">
    <property type="term" value="P:intracellular iron ion homeostasis"/>
    <property type="evidence" value="ECO:0007669"/>
    <property type="project" value="TreeGrafter"/>
</dbReference>
<name>A0A9P9I6X7_9PLEO</name>
<dbReference type="GO" id="GO:0005886">
    <property type="term" value="C:plasma membrane"/>
    <property type="evidence" value="ECO:0007669"/>
    <property type="project" value="TreeGrafter"/>
</dbReference>
<gene>
    <name evidence="9" type="ORF">B0J11DRAFT_390362</name>
</gene>
<organism evidence="9 10">
    <name type="scientific">Dendryphion nanum</name>
    <dbReference type="NCBI Taxonomy" id="256645"/>
    <lineage>
        <taxon>Eukaryota</taxon>
        <taxon>Fungi</taxon>
        <taxon>Dikarya</taxon>
        <taxon>Ascomycota</taxon>
        <taxon>Pezizomycotina</taxon>
        <taxon>Dothideomycetes</taxon>
        <taxon>Pleosporomycetidae</taxon>
        <taxon>Pleosporales</taxon>
        <taxon>Torulaceae</taxon>
        <taxon>Dendryphion</taxon>
    </lineage>
</organism>
<evidence type="ECO:0000256" key="6">
    <source>
        <dbReference type="ARBA" id="ARBA00023136"/>
    </source>
</evidence>
<keyword evidence="5" id="KW-0406">Ion transport</keyword>
<dbReference type="OrthoDB" id="4494341at2759"/>
<keyword evidence="2" id="KW-0813">Transport</keyword>
<dbReference type="EMBL" id="JAGMWT010000036">
    <property type="protein sequence ID" value="KAH7108739.1"/>
    <property type="molecule type" value="Genomic_DNA"/>
</dbReference>
<protein>
    <recommendedName>
        <fullName evidence="8">Ferric oxidoreductase domain-containing protein</fullName>
    </recommendedName>
</protein>
<evidence type="ECO:0000256" key="5">
    <source>
        <dbReference type="ARBA" id="ARBA00023065"/>
    </source>
</evidence>
<evidence type="ECO:0000259" key="8">
    <source>
        <dbReference type="Pfam" id="PF01794"/>
    </source>
</evidence>
<accession>A0A9P9I6X7</accession>
<dbReference type="InterPro" id="IPR051410">
    <property type="entry name" value="Ferric/Cupric_Reductase"/>
</dbReference>
<evidence type="ECO:0000313" key="10">
    <source>
        <dbReference type="Proteomes" id="UP000700596"/>
    </source>
</evidence>
<dbReference type="Pfam" id="PF01794">
    <property type="entry name" value="Ferric_reduct"/>
    <property type="match status" value="1"/>
</dbReference>
<evidence type="ECO:0000256" key="3">
    <source>
        <dbReference type="ARBA" id="ARBA00022692"/>
    </source>
</evidence>
<dbReference type="GO" id="GO:0000293">
    <property type="term" value="F:ferric-chelate reductase activity"/>
    <property type="evidence" value="ECO:0007669"/>
    <property type="project" value="TreeGrafter"/>
</dbReference>
<dbReference type="InterPro" id="IPR013130">
    <property type="entry name" value="Fe3_Rdtase_TM_dom"/>
</dbReference>
<reference evidence="9" key="1">
    <citation type="journal article" date="2021" name="Nat. Commun.">
        <title>Genetic determinants of endophytism in the Arabidopsis root mycobiome.</title>
        <authorList>
            <person name="Mesny F."/>
            <person name="Miyauchi S."/>
            <person name="Thiergart T."/>
            <person name="Pickel B."/>
            <person name="Atanasova L."/>
            <person name="Karlsson M."/>
            <person name="Huettel B."/>
            <person name="Barry K.W."/>
            <person name="Haridas S."/>
            <person name="Chen C."/>
            <person name="Bauer D."/>
            <person name="Andreopoulos W."/>
            <person name="Pangilinan J."/>
            <person name="LaButti K."/>
            <person name="Riley R."/>
            <person name="Lipzen A."/>
            <person name="Clum A."/>
            <person name="Drula E."/>
            <person name="Henrissat B."/>
            <person name="Kohler A."/>
            <person name="Grigoriev I.V."/>
            <person name="Martin F.M."/>
            <person name="Hacquard S."/>
        </authorList>
    </citation>
    <scope>NUCLEOTIDE SEQUENCE</scope>
    <source>
        <strain evidence="9">MPI-CAGE-CH-0243</strain>
    </source>
</reference>
<comment type="subcellular location">
    <subcellularLocation>
        <location evidence="1">Membrane</location>
        <topology evidence="1">Multi-pass membrane protein</topology>
    </subcellularLocation>
</comment>
<dbReference type="PANTHER" id="PTHR32361:SF26">
    <property type="entry name" value="FAD-BINDING 8 DOMAIN-CONTAINING PROTEIN-RELATED"/>
    <property type="match status" value="1"/>
</dbReference>
<keyword evidence="3 7" id="KW-0812">Transmembrane</keyword>
<comment type="caution">
    <text evidence="9">The sequence shown here is derived from an EMBL/GenBank/DDBJ whole genome shotgun (WGS) entry which is preliminary data.</text>
</comment>
<evidence type="ECO:0000313" key="9">
    <source>
        <dbReference type="EMBL" id="KAH7108739.1"/>
    </source>
</evidence>
<feature type="domain" description="Ferric oxidoreductase" evidence="8">
    <location>
        <begin position="12"/>
        <end position="118"/>
    </location>
</feature>
<dbReference type="Proteomes" id="UP000700596">
    <property type="component" value="Unassembled WGS sequence"/>
</dbReference>
<feature type="transmembrane region" description="Helical" evidence="7">
    <location>
        <begin position="12"/>
        <end position="32"/>
    </location>
</feature>
<sequence>VKSVPEFTKRSGLISIINLMPLSLGANMNLIMSHCGISLPTYAKIHRWLERVAIVESLTHVAVAVSYRRPNLHTPSNVAALIAGATFIVILCSKILRSRVYEAFSNFHLIFAAVAIGAIYIHIPSRKQFKPPVVYLVAAVSLRVFVAAVRFRQVVYRNVRYRKPLNRISIRAITFKRPYERDISVLDGVHVHVQLSRPWKPKAGQYAILCIPGVSFTSFAQLHLF</sequence>
<evidence type="ECO:0000256" key="7">
    <source>
        <dbReference type="SAM" id="Phobius"/>
    </source>
</evidence>
<keyword evidence="6 7" id="KW-0472">Membrane</keyword>
<dbReference type="GO" id="GO:0006826">
    <property type="term" value="P:iron ion transport"/>
    <property type="evidence" value="ECO:0007669"/>
    <property type="project" value="TreeGrafter"/>
</dbReference>
<evidence type="ECO:0000256" key="2">
    <source>
        <dbReference type="ARBA" id="ARBA00022448"/>
    </source>
</evidence>
<dbReference type="PANTHER" id="PTHR32361">
    <property type="entry name" value="FERRIC/CUPRIC REDUCTASE TRANSMEMBRANE COMPONENT"/>
    <property type="match status" value="1"/>
</dbReference>
<dbReference type="AlphaFoldDB" id="A0A9P9I6X7"/>
<feature type="transmembrane region" description="Helical" evidence="7">
    <location>
        <begin position="78"/>
        <end position="96"/>
    </location>
</feature>
<feature type="transmembrane region" description="Helical" evidence="7">
    <location>
        <begin position="133"/>
        <end position="151"/>
    </location>
</feature>
<proteinExistence type="predicted"/>
<keyword evidence="10" id="KW-1185">Reference proteome</keyword>
<evidence type="ECO:0000256" key="1">
    <source>
        <dbReference type="ARBA" id="ARBA00004141"/>
    </source>
</evidence>
<feature type="non-terminal residue" evidence="9">
    <location>
        <position position="1"/>
    </location>
</feature>
<feature type="transmembrane region" description="Helical" evidence="7">
    <location>
        <begin position="103"/>
        <end position="121"/>
    </location>
</feature>
<evidence type="ECO:0000256" key="4">
    <source>
        <dbReference type="ARBA" id="ARBA00022989"/>
    </source>
</evidence>
<dbReference type="GO" id="GO:0015677">
    <property type="term" value="P:copper ion import"/>
    <property type="evidence" value="ECO:0007669"/>
    <property type="project" value="TreeGrafter"/>
</dbReference>
<keyword evidence="4 7" id="KW-1133">Transmembrane helix</keyword>
<feature type="non-terminal residue" evidence="9">
    <location>
        <position position="225"/>
    </location>
</feature>